<accession>A0A5B0REF6</accession>
<evidence type="ECO:0000313" key="1">
    <source>
        <dbReference type="EMBL" id="KAA1123802.1"/>
    </source>
</evidence>
<dbReference type="Proteomes" id="UP000325313">
    <property type="component" value="Unassembled WGS sequence"/>
</dbReference>
<dbReference type="PANTHER" id="PTHR31912">
    <property type="entry name" value="IP13529P"/>
    <property type="match status" value="1"/>
</dbReference>
<dbReference type="PANTHER" id="PTHR31912:SF34">
    <property type="entry name" value="NOTOCHORD-RELATED PROTEIN"/>
    <property type="match status" value="1"/>
</dbReference>
<dbReference type="AlphaFoldDB" id="A0A5B0REF6"/>
<protein>
    <submittedName>
        <fullName evidence="1">Uncharacterized protein</fullName>
    </submittedName>
</protein>
<name>A0A5B0REF6_PUCGR</name>
<evidence type="ECO:0000313" key="2">
    <source>
        <dbReference type="Proteomes" id="UP000325313"/>
    </source>
</evidence>
<sequence>MSFAQLDNLPREWERTRSDTKLLFSIATTANMSQFNKKSLALGVKDTLNTRILLDSKANADFKDRIRQMELSSPDRLYNSFLRLEGFDGVKDTPVEVLHVVLLGVVKYLARDFVSDLSEAQKDELIAQLHGFDTTSLNIDSLKPKYLIRHILSLVGKDFKIILQELKLRVNEFLYHLIRSTAQWVNKPKLHMLLHLAESILRFGPAALFSTEKFESYNGVLRKASVHSNKQAPGRDLAVAFDSYSSLKFILSGGSIYDRSNDTGASASLDVTSTFTNNPILQRAMGYNQEAVCPPPRSSYPFADSTQVDPKAVVPVPAAVARVAMQRPHYQRGGLVLSLHDKIRKGSFVVVKSPDELLLVGQVNSIWEVMWPHGSVMMVHVDVFQMGIIDEHYEMRRLERLDQDFTVDAEAIFGSINVQHNCELADCGISNTKVVYKERKECATRVGVVNHIDQRHFLINASSLTNPELHRKISDLPIRDVTPDEWVDCINAGLSAWGHPASDHLA</sequence>
<gene>
    <name evidence="1" type="ORF">PGTUg99_020863</name>
</gene>
<comment type="caution">
    <text evidence="1">The sequence shown here is derived from an EMBL/GenBank/DDBJ whole genome shotgun (WGS) entry which is preliminary data.</text>
</comment>
<dbReference type="EMBL" id="VDEP01000206">
    <property type="protein sequence ID" value="KAA1123802.1"/>
    <property type="molecule type" value="Genomic_DNA"/>
</dbReference>
<proteinExistence type="predicted"/>
<organism evidence="1 2">
    <name type="scientific">Puccinia graminis f. sp. tritici</name>
    <dbReference type="NCBI Taxonomy" id="56615"/>
    <lineage>
        <taxon>Eukaryota</taxon>
        <taxon>Fungi</taxon>
        <taxon>Dikarya</taxon>
        <taxon>Basidiomycota</taxon>
        <taxon>Pucciniomycotina</taxon>
        <taxon>Pucciniomycetes</taxon>
        <taxon>Pucciniales</taxon>
        <taxon>Pucciniaceae</taxon>
        <taxon>Puccinia</taxon>
    </lineage>
</organism>
<reference evidence="1 2" key="1">
    <citation type="submission" date="2019-05" db="EMBL/GenBank/DDBJ databases">
        <title>Emergence of the Ug99 lineage of the wheat stem rust pathogen through somatic hybridization.</title>
        <authorList>
            <person name="Li F."/>
            <person name="Upadhyaya N.M."/>
            <person name="Sperschneider J."/>
            <person name="Matny O."/>
            <person name="Nguyen-Phuc H."/>
            <person name="Mago R."/>
            <person name="Raley C."/>
            <person name="Miller M.E."/>
            <person name="Silverstein K.A.T."/>
            <person name="Henningsen E."/>
            <person name="Hirsch C.D."/>
            <person name="Visser B."/>
            <person name="Pretorius Z.A."/>
            <person name="Steffenson B.J."/>
            <person name="Schwessinger B."/>
            <person name="Dodds P.N."/>
            <person name="Figueroa M."/>
        </authorList>
    </citation>
    <scope>NUCLEOTIDE SEQUENCE [LARGE SCALE GENOMIC DNA]</scope>
    <source>
        <strain evidence="1 2">Ug99</strain>
    </source>
</reference>